<sequence length="329" mass="39578">MKAVNMKGKAGGDDVFKNRLLTYLKKQIPFKIKEFIPIRKHVYYVKTDEIQFILKGYSKLKRLKLQEAFTDSLKKEGFLNTYSFYSFTKENTLYFEQKYYGCLEFIEPHSEVFSFRNHKNRSEGLTLLCDYHLVTSSLIKRYESILPSFHLLEKWKERTALFSENLSVVKYFVADNIIHELLDWANFSLYHLEKEYDFFHSSPNVILHGDVAHHNFIRTKNNKLYLIDFDLISKGPKSTDILQYANRILPFLNWSVQELMVYPEIKEFVKEKAFLYALMFPTDIFREWNRLVREKCIDNHIKVRQVYNMTIDQFHLRQRFMNEVKKMVK</sequence>
<dbReference type="InterPro" id="IPR011009">
    <property type="entry name" value="Kinase-like_dom_sf"/>
</dbReference>
<feature type="domain" description="Aminoglycoside phosphotransferase" evidence="1">
    <location>
        <begin position="191"/>
        <end position="243"/>
    </location>
</feature>
<accession>A0A068LTD5</accession>
<dbReference type="eggNOG" id="COG0510">
    <property type="taxonomic scope" value="Bacteria"/>
</dbReference>
<dbReference type="InterPro" id="IPR002575">
    <property type="entry name" value="Aminoglycoside_PTrfase"/>
</dbReference>
<proteinExistence type="predicted"/>
<dbReference type="GO" id="GO:0016740">
    <property type="term" value="F:transferase activity"/>
    <property type="evidence" value="ECO:0007669"/>
    <property type="project" value="UniProtKB-KW"/>
</dbReference>
<evidence type="ECO:0000313" key="3">
    <source>
        <dbReference type="Proteomes" id="UP000027602"/>
    </source>
</evidence>
<dbReference type="Gene3D" id="3.90.1200.10">
    <property type="match status" value="1"/>
</dbReference>
<dbReference type="RefSeq" id="WP_034669151.1">
    <property type="nucleotide sequence ID" value="NZ_ADWW01000001.1"/>
</dbReference>
<reference evidence="2 3" key="1">
    <citation type="journal article" date="2015" name="BMC Genomics">
        <title>Transcriptome analysis of thermophilic methylotrophic Bacillus methanolicus MGA3 using RNA-sequencing provides detailed insights into its previously uncharted transcriptional landscape.</title>
        <authorList>
            <person name="Irla M."/>
            <person name="Neshat A."/>
            <person name="Brautaset T."/>
            <person name="Ruckert C."/>
            <person name="Kalinowski J."/>
            <person name="Wendisch V.F."/>
        </authorList>
    </citation>
    <scope>NUCLEOTIDE SEQUENCE [LARGE SCALE GENOMIC DNA]</scope>
    <source>
        <strain evidence="3">MGA3 / ATCC 53907</strain>
    </source>
</reference>
<dbReference type="EMBL" id="CP007739">
    <property type="protein sequence ID" value="AIE60880.1"/>
    <property type="molecule type" value="Genomic_DNA"/>
</dbReference>
<gene>
    <name evidence="2" type="ORF">BMMGA3_12435</name>
</gene>
<dbReference type="AlphaFoldDB" id="A0A068LTD5"/>
<evidence type="ECO:0000313" key="2">
    <source>
        <dbReference type="EMBL" id="AIE60880.1"/>
    </source>
</evidence>
<organism evidence="2 3">
    <name type="scientific">Bacillus methanolicus (strain MGA3 / ATCC 53907)</name>
    <dbReference type="NCBI Taxonomy" id="796606"/>
    <lineage>
        <taxon>Bacteria</taxon>
        <taxon>Bacillati</taxon>
        <taxon>Bacillota</taxon>
        <taxon>Bacilli</taxon>
        <taxon>Bacillales</taxon>
        <taxon>Bacillaceae</taxon>
        <taxon>Bacillus</taxon>
    </lineage>
</organism>
<keyword evidence="2" id="KW-0808">Transferase</keyword>
<protein>
    <submittedName>
        <fullName evidence="2">Aminoglycoside phosphotransferase</fullName>
    </submittedName>
</protein>
<evidence type="ECO:0000259" key="1">
    <source>
        <dbReference type="Pfam" id="PF01636"/>
    </source>
</evidence>
<dbReference type="STRING" id="796606.BMMGA3_12435"/>
<keyword evidence="3" id="KW-1185">Reference proteome</keyword>
<dbReference type="KEGG" id="bmet:BMMGA3_12435"/>
<dbReference type="SUPFAM" id="SSF56112">
    <property type="entry name" value="Protein kinase-like (PK-like)"/>
    <property type="match status" value="1"/>
</dbReference>
<name>A0A068LTD5_BACMM</name>
<dbReference type="Pfam" id="PF01636">
    <property type="entry name" value="APH"/>
    <property type="match status" value="1"/>
</dbReference>
<dbReference type="HOGENOM" id="CLU_076846_0_0_9"/>
<dbReference type="Proteomes" id="UP000027602">
    <property type="component" value="Chromosome"/>
</dbReference>